<dbReference type="EMBL" id="SRYA01000023">
    <property type="protein sequence ID" value="TGY95870.1"/>
    <property type="molecule type" value="Genomic_DNA"/>
</dbReference>
<accession>A0AC61RVM2</accession>
<gene>
    <name evidence="1" type="ORF">E5329_12895</name>
</gene>
<name>A0AC61RVM2_9FIRM</name>
<evidence type="ECO:0000313" key="2">
    <source>
        <dbReference type="Proteomes" id="UP000304953"/>
    </source>
</evidence>
<protein>
    <submittedName>
        <fullName evidence="1">LPXTG cell wall anchor domain-containing protein</fullName>
    </submittedName>
</protein>
<dbReference type="Proteomes" id="UP000304953">
    <property type="component" value="Unassembled WGS sequence"/>
</dbReference>
<comment type="caution">
    <text evidence="1">The sequence shown here is derived from an EMBL/GenBank/DDBJ whole genome shotgun (WGS) entry which is preliminary data.</text>
</comment>
<sequence>MPGSKENEPQKPAVSGIGGNEPKTGENSHTEWYVAIFLLAGAAYLLLGRFCRREEKGIDGK</sequence>
<keyword evidence="2" id="KW-1185">Reference proteome</keyword>
<organism evidence="1 2">
    <name type="scientific">Petralouisia muris</name>
    <dbReference type="NCBI Taxonomy" id="3032872"/>
    <lineage>
        <taxon>Bacteria</taxon>
        <taxon>Bacillati</taxon>
        <taxon>Bacillota</taxon>
        <taxon>Clostridia</taxon>
        <taxon>Lachnospirales</taxon>
        <taxon>Lachnospiraceae</taxon>
        <taxon>Petralouisia</taxon>
    </lineage>
</organism>
<reference evidence="1" key="1">
    <citation type="submission" date="2019-04" db="EMBL/GenBank/DDBJ databases">
        <title>Microbes associate with the intestines of laboratory mice.</title>
        <authorList>
            <person name="Navarre W."/>
            <person name="Wong E."/>
            <person name="Huang K."/>
            <person name="Tropini C."/>
            <person name="Ng K."/>
            <person name="Yu B."/>
        </authorList>
    </citation>
    <scope>NUCLEOTIDE SEQUENCE</scope>
    <source>
        <strain evidence="1">NM01_1-7b</strain>
    </source>
</reference>
<proteinExistence type="predicted"/>
<evidence type="ECO:0000313" key="1">
    <source>
        <dbReference type="EMBL" id="TGY95870.1"/>
    </source>
</evidence>